<feature type="region of interest" description="Disordered" evidence="5">
    <location>
        <begin position="236"/>
        <end position="278"/>
    </location>
</feature>
<dbReference type="EMBL" id="CAJNRD030001124">
    <property type="protein sequence ID" value="CAG5108251.1"/>
    <property type="molecule type" value="Genomic_DNA"/>
</dbReference>
<feature type="domain" description="RETREG1-3/ARL6IP-like N-terminal reticulon-homology" evidence="7">
    <location>
        <begin position="55"/>
        <end position="202"/>
    </location>
</feature>
<dbReference type="PANTHER" id="PTHR20952">
    <property type="entry name" value="ADP-RIBOSYLATION-LIKE FACTOR 6-INTERACTING PROTEIN"/>
    <property type="match status" value="1"/>
</dbReference>
<gene>
    <name evidence="8" type="ORF">HICCMSTLAB_LOCUS13144</name>
</gene>
<feature type="transmembrane region" description="Helical" evidence="6">
    <location>
        <begin position="63"/>
        <end position="87"/>
    </location>
</feature>
<dbReference type="GO" id="GO:0016020">
    <property type="term" value="C:membrane"/>
    <property type="evidence" value="ECO:0007669"/>
    <property type="project" value="UniProtKB-SubCell"/>
</dbReference>
<evidence type="ECO:0000256" key="6">
    <source>
        <dbReference type="SAM" id="Phobius"/>
    </source>
</evidence>
<protein>
    <submittedName>
        <fullName evidence="8">Similar to RETREG2: Reticulophagy regulator 2 (Homo sapiens)</fullName>
    </submittedName>
</protein>
<evidence type="ECO:0000259" key="7">
    <source>
        <dbReference type="Pfam" id="PF24456"/>
    </source>
</evidence>
<dbReference type="GO" id="GO:0005783">
    <property type="term" value="C:endoplasmic reticulum"/>
    <property type="evidence" value="ECO:0007669"/>
    <property type="project" value="UniProtKB-ARBA"/>
</dbReference>
<proteinExistence type="predicted"/>
<organism evidence="8 9">
    <name type="scientific">Cotesia congregata</name>
    <name type="common">Parasitoid wasp</name>
    <name type="synonym">Apanteles congregatus</name>
    <dbReference type="NCBI Taxonomy" id="51543"/>
    <lineage>
        <taxon>Eukaryota</taxon>
        <taxon>Metazoa</taxon>
        <taxon>Ecdysozoa</taxon>
        <taxon>Arthropoda</taxon>
        <taxon>Hexapoda</taxon>
        <taxon>Insecta</taxon>
        <taxon>Pterygota</taxon>
        <taxon>Neoptera</taxon>
        <taxon>Endopterygota</taxon>
        <taxon>Hymenoptera</taxon>
        <taxon>Apocrita</taxon>
        <taxon>Ichneumonoidea</taxon>
        <taxon>Braconidae</taxon>
        <taxon>Microgastrinae</taxon>
        <taxon>Cotesia</taxon>
    </lineage>
</organism>
<evidence type="ECO:0000256" key="5">
    <source>
        <dbReference type="SAM" id="MobiDB-lite"/>
    </source>
</evidence>
<name>A0A8J2MSY0_COTCN</name>
<dbReference type="Proteomes" id="UP000786811">
    <property type="component" value="Unassembled WGS sequence"/>
</dbReference>
<dbReference type="InterPro" id="IPR052114">
    <property type="entry name" value="ER_autophagy_membrane_reg"/>
</dbReference>
<keyword evidence="9" id="KW-1185">Reference proteome</keyword>
<evidence type="ECO:0000256" key="1">
    <source>
        <dbReference type="ARBA" id="ARBA00004141"/>
    </source>
</evidence>
<keyword evidence="4 6" id="KW-0472">Membrane</keyword>
<feature type="region of interest" description="Disordered" evidence="5">
    <location>
        <begin position="290"/>
        <end position="350"/>
    </location>
</feature>
<feature type="transmembrane region" description="Helical" evidence="6">
    <location>
        <begin position="93"/>
        <end position="111"/>
    </location>
</feature>
<evidence type="ECO:0000313" key="8">
    <source>
        <dbReference type="EMBL" id="CAG5108251.1"/>
    </source>
</evidence>
<sequence length="350" mass="38670">MEKLLKTVGSCFKWIKQLPEVKNFMGDEKSLDSPDNHQQCRKKNSTCHDLETSKKIFTIIESILLWENTFNSIAVVAVFNILFWGIVVLEIRGFAAASSAALVVVLSYSTLEAQVEKDQLNKSLSNSTIPTQQRAECIEKIIIKIKSGFEMLMLLRKNQPGGFCIGVCTASIILWLISGAVNGVVMFYIICMSILLGPALFVKIPKKMFTPKEWESEIDEFLPVVTEDNLQLLNRAGETGDHSPTPPSGSSSDNPIDPFNDNELVGLKMPSHEDGSTDGLELSELELSAGETDVDGLKIQSRHFEKGSSSEDDEELELKSKDLSSDSDEGSDESEFEVIDSHEINNTGNV</sequence>
<dbReference type="OrthoDB" id="10029527at2759"/>
<dbReference type="InterPro" id="IPR057282">
    <property type="entry name" value="RETREG1-3-like_RHD"/>
</dbReference>
<evidence type="ECO:0000256" key="4">
    <source>
        <dbReference type="ARBA" id="ARBA00023136"/>
    </source>
</evidence>
<dbReference type="Pfam" id="PF24456">
    <property type="entry name" value="RHD_RETREG1-3"/>
    <property type="match status" value="1"/>
</dbReference>
<evidence type="ECO:0000256" key="2">
    <source>
        <dbReference type="ARBA" id="ARBA00022692"/>
    </source>
</evidence>
<dbReference type="AlphaFoldDB" id="A0A8J2MSY0"/>
<feature type="transmembrane region" description="Helical" evidence="6">
    <location>
        <begin position="184"/>
        <end position="202"/>
    </location>
</feature>
<comment type="subcellular location">
    <subcellularLocation>
        <location evidence="1">Membrane</location>
        <topology evidence="1">Multi-pass membrane protein</topology>
    </subcellularLocation>
</comment>
<dbReference type="PANTHER" id="PTHR20952:SF0">
    <property type="entry name" value="ADP-RIBOSYLATION FACTOR-LIKE PROTEIN 6-INTERACTING PROTEIN 1"/>
    <property type="match status" value="1"/>
</dbReference>
<keyword evidence="3 6" id="KW-1133">Transmembrane helix</keyword>
<keyword evidence="2 6" id="KW-0812">Transmembrane</keyword>
<evidence type="ECO:0000313" key="9">
    <source>
        <dbReference type="Proteomes" id="UP000786811"/>
    </source>
</evidence>
<reference evidence="8" key="1">
    <citation type="submission" date="2021-04" db="EMBL/GenBank/DDBJ databases">
        <authorList>
            <person name="Chebbi M.A.C M."/>
        </authorList>
    </citation>
    <scope>NUCLEOTIDE SEQUENCE</scope>
</reference>
<feature type="transmembrane region" description="Helical" evidence="6">
    <location>
        <begin position="161"/>
        <end position="178"/>
    </location>
</feature>
<comment type="caution">
    <text evidence="8">The sequence shown here is derived from an EMBL/GenBank/DDBJ whole genome shotgun (WGS) entry which is preliminary data.</text>
</comment>
<feature type="compositionally biased region" description="Acidic residues" evidence="5">
    <location>
        <begin position="325"/>
        <end position="338"/>
    </location>
</feature>
<evidence type="ECO:0000256" key="3">
    <source>
        <dbReference type="ARBA" id="ARBA00022989"/>
    </source>
</evidence>
<accession>A0A8J2MSY0</accession>